<dbReference type="GO" id="GO:0003700">
    <property type="term" value="F:DNA-binding transcription factor activity"/>
    <property type="evidence" value="ECO:0007669"/>
    <property type="project" value="InterPro"/>
</dbReference>
<evidence type="ECO:0000256" key="5">
    <source>
        <dbReference type="ARBA" id="ARBA00023163"/>
    </source>
</evidence>
<dbReference type="CDD" id="cd11448">
    <property type="entry name" value="bHLH_AtFAMA_like"/>
    <property type="match status" value="1"/>
</dbReference>
<keyword evidence="3" id="KW-0805">Transcription regulation</keyword>
<dbReference type="PROSITE" id="PS51671">
    <property type="entry name" value="ACT"/>
    <property type="match status" value="1"/>
</dbReference>
<dbReference type="SUPFAM" id="SSF47459">
    <property type="entry name" value="HLH, helix-loop-helix DNA-binding domain"/>
    <property type="match status" value="1"/>
</dbReference>
<evidence type="ECO:0000256" key="3">
    <source>
        <dbReference type="ARBA" id="ARBA00023015"/>
    </source>
</evidence>
<feature type="compositionally biased region" description="Low complexity" evidence="7">
    <location>
        <begin position="269"/>
        <end position="280"/>
    </location>
</feature>
<gene>
    <name evidence="10" type="ORF">PVAP13_3KG207663</name>
</gene>
<dbReference type="AlphaFoldDB" id="A0A8T0UXL2"/>
<dbReference type="OrthoDB" id="1939483at2759"/>
<dbReference type="InterPro" id="IPR011598">
    <property type="entry name" value="bHLH_dom"/>
</dbReference>
<evidence type="ECO:0000313" key="10">
    <source>
        <dbReference type="EMBL" id="KAG2625453.1"/>
    </source>
</evidence>
<comment type="subcellular location">
    <subcellularLocation>
        <location evidence="1">Nucleus</location>
    </subcellularLocation>
</comment>
<dbReference type="PROSITE" id="PS50888">
    <property type="entry name" value="BHLH"/>
    <property type="match status" value="1"/>
</dbReference>
<dbReference type="EMBL" id="CM029041">
    <property type="protein sequence ID" value="KAG2625453.1"/>
    <property type="molecule type" value="Genomic_DNA"/>
</dbReference>
<dbReference type="GO" id="GO:0005634">
    <property type="term" value="C:nucleus"/>
    <property type="evidence" value="ECO:0007669"/>
    <property type="project" value="UniProtKB-SubCell"/>
</dbReference>
<dbReference type="InterPro" id="IPR036638">
    <property type="entry name" value="HLH_DNA-bd_sf"/>
</dbReference>
<dbReference type="InterPro" id="IPR054502">
    <property type="entry name" value="bHLH-TF_ACT-like_plant"/>
</dbReference>
<keyword evidence="11" id="KW-1185">Reference proteome</keyword>
<evidence type="ECO:0008006" key="12">
    <source>
        <dbReference type="Google" id="ProtNLM"/>
    </source>
</evidence>
<evidence type="ECO:0000256" key="1">
    <source>
        <dbReference type="ARBA" id="ARBA00004123"/>
    </source>
</evidence>
<feature type="compositionally biased region" description="Basic and acidic residues" evidence="7">
    <location>
        <begin position="177"/>
        <end position="186"/>
    </location>
</feature>
<dbReference type="Proteomes" id="UP000823388">
    <property type="component" value="Chromosome 3K"/>
</dbReference>
<name>A0A8T0UXL2_PANVG</name>
<sequence length="422" mass="44733">MDKEQGSHHSHLDSFAPLDGAAAGDQPGGGAAEMVDYMLGQAPPHAQPPPQSQVSFDKLSFSDVLQFADFGPKLALNQPAASAGVGDPGDDEDDDDDGYFFRFQSLPSLPGGHQGQHHANREGSKATAADDEGVHDGGGGGVSESTTLVQQADGGGRAEKGGDQGKSGRRKRPRTVKTSEEVESQRMTHIAVERNRRRQMNEYLRILRSLMPGSYVQRGDQASIIGGAIEFIRELEQLIQCLESQKRRRLYGGSGDAPRPVVDAAGAGAPTSTQPQHHQPQVPPPAAFFPPSLPFPAASSGGGDCGGAKILDLEAGGADAAGGLREEVAENKSCLADIEVRALGADAMIKILSRRRPGQLIKTIAALEDMQMSILHTNITTIEQTVLYSFNVKILGVARYSAEDIAGAVHQILSFIDVNYAL</sequence>
<evidence type="ECO:0000256" key="2">
    <source>
        <dbReference type="ARBA" id="ARBA00005510"/>
    </source>
</evidence>
<dbReference type="PANTHER" id="PTHR46684:SF6">
    <property type="entry name" value="TRANSCRIPTION FACTOR FAMA"/>
    <property type="match status" value="1"/>
</dbReference>
<protein>
    <recommendedName>
        <fullName evidence="12">BHLH domain-containing protein</fullName>
    </recommendedName>
</protein>
<feature type="domain" description="ACT" evidence="9">
    <location>
        <begin position="348"/>
        <end position="422"/>
    </location>
</feature>
<feature type="region of interest" description="Disordered" evidence="7">
    <location>
        <begin position="250"/>
        <end position="282"/>
    </location>
</feature>
<keyword evidence="6" id="KW-0539">Nucleus</keyword>
<dbReference type="InterPro" id="IPR002912">
    <property type="entry name" value="ACT_dom"/>
</dbReference>
<evidence type="ECO:0000256" key="7">
    <source>
        <dbReference type="SAM" id="MobiDB-lite"/>
    </source>
</evidence>
<feature type="region of interest" description="Disordered" evidence="7">
    <location>
        <begin position="72"/>
        <end position="186"/>
    </location>
</feature>
<feature type="compositionally biased region" description="Acidic residues" evidence="7">
    <location>
        <begin position="88"/>
        <end position="98"/>
    </location>
</feature>
<dbReference type="GO" id="GO:0045893">
    <property type="term" value="P:positive regulation of DNA-templated transcription"/>
    <property type="evidence" value="ECO:0007669"/>
    <property type="project" value="TreeGrafter"/>
</dbReference>
<dbReference type="PANTHER" id="PTHR46684">
    <property type="entry name" value="TRANSCRIPTION FACTOR FAMA"/>
    <property type="match status" value="1"/>
</dbReference>
<dbReference type="Gene3D" id="4.10.280.10">
    <property type="entry name" value="Helix-loop-helix DNA-binding domain"/>
    <property type="match status" value="1"/>
</dbReference>
<feature type="compositionally biased region" description="Low complexity" evidence="7">
    <location>
        <begin position="16"/>
        <end position="25"/>
    </location>
</feature>
<evidence type="ECO:0000259" key="8">
    <source>
        <dbReference type="PROSITE" id="PS50888"/>
    </source>
</evidence>
<dbReference type="InterPro" id="IPR044283">
    <property type="entry name" value="FAMA/SPEECHLESS/MUTE-like"/>
</dbReference>
<evidence type="ECO:0000313" key="11">
    <source>
        <dbReference type="Proteomes" id="UP000823388"/>
    </source>
</evidence>
<dbReference type="Pfam" id="PF00010">
    <property type="entry name" value="HLH"/>
    <property type="match status" value="1"/>
</dbReference>
<dbReference type="GO" id="GO:0010052">
    <property type="term" value="P:guard cell differentiation"/>
    <property type="evidence" value="ECO:0007669"/>
    <property type="project" value="InterPro"/>
</dbReference>
<proteinExistence type="inferred from homology"/>
<keyword evidence="4" id="KW-0238">DNA-binding</keyword>
<dbReference type="SMART" id="SM00353">
    <property type="entry name" value="HLH"/>
    <property type="match status" value="1"/>
</dbReference>
<accession>A0A8T0UXL2</accession>
<dbReference type="Pfam" id="PF22754">
    <property type="entry name" value="bHLH-TF_ACT-like_plant"/>
    <property type="match status" value="1"/>
</dbReference>
<dbReference type="FunFam" id="4.10.280.10:FF:000050">
    <property type="entry name" value="Basic helix-loop-helix transcription factor"/>
    <property type="match status" value="1"/>
</dbReference>
<evidence type="ECO:0000256" key="6">
    <source>
        <dbReference type="ARBA" id="ARBA00023242"/>
    </source>
</evidence>
<feature type="compositionally biased region" description="Basic and acidic residues" evidence="7">
    <location>
        <begin position="1"/>
        <end position="12"/>
    </location>
</feature>
<organism evidence="10 11">
    <name type="scientific">Panicum virgatum</name>
    <name type="common">Blackwell switchgrass</name>
    <dbReference type="NCBI Taxonomy" id="38727"/>
    <lineage>
        <taxon>Eukaryota</taxon>
        <taxon>Viridiplantae</taxon>
        <taxon>Streptophyta</taxon>
        <taxon>Embryophyta</taxon>
        <taxon>Tracheophyta</taxon>
        <taxon>Spermatophyta</taxon>
        <taxon>Magnoliopsida</taxon>
        <taxon>Liliopsida</taxon>
        <taxon>Poales</taxon>
        <taxon>Poaceae</taxon>
        <taxon>PACMAD clade</taxon>
        <taxon>Panicoideae</taxon>
        <taxon>Panicodae</taxon>
        <taxon>Paniceae</taxon>
        <taxon>Panicinae</taxon>
        <taxon>Panicum</taxon>
        <taxon>Panicum sect. Hiantes</taxon>
    </lineage>
</organism>
<evidence type="ECO:0000256" key="4">
    <source>
        <dbReference type="ARBA" id="ARBA00023125"/>
    </source>
</evidence>
<feature type="region of interest" description="Disordered" evidence="7">
    <location>
        <begin position="1"/>
        <end position="57"/>
    </location>
</feature>
<comment type="caution">
    <text evidence="10">The sequence shown here is derived from an EMBL/GenBank/DDBJ whole genome shotgun (WGS) entry which is preliminary data.</text>
</comment>
<feature type="domain" description="BHLH" evidence="8">
    <location>
        <begin position="184"/>
        <end position="235"/>
    </location>
</feature>
<keyword evidence="5" id="KW-0804">Transcription</keyword>
<dbReference type="GO" id="GO:0046983">
    <property type="term" value="F:protein dimerization activity"/>
    <property type="evidence" value="ECO:0007669"/>
    <property type="project" value="InterPro"/>
</dbReference>
<dbReference type="GO" id="GO:0003677">
    <property type="term" value="F:DNA binding"/>
    <property type="evidence" value="ECO:0007669"/>
    <property type="project" value="UniProtKB-KW"/>
</dbReference>
<comment type="similarity">
    <text evidence="2">Belongs to the bHLH protein family.</text>
</comment>
<reference evidence="10" key="1">
    <citation type="submission" date="2020-05" db="EMBL/GenBank/DDBJ databases">
        <title>WGS assembly of Panicum virgatum.</title>
        <authorList>
            <person name="Lovell J.T."/>
            <person name="Jenkins J."/>
            <person name="Shu S."/>
            <person name="Juenger T.E."/>
            <person name="Schmutz J."/>
        </authorList>
    </citation>
    <scope>NUCLEOTIDE SEQUENCE</scope>
    <source>
        <strain evidence="10">AP13</strain>
    </source>
</reference>
<evidence type="ECO:0000259" key="9">
    <source>
        <dbReference type="PROSITE" id="PS51671"/>
    </source>
</evidence>